<dbReference type="HOGENOM" id="CLU_574884_0_0_1"/>
<dbReference type="STRING" id="983644.G3JAQ6"/>
<keyword evidence="3" id="KW-1185">Reference proteome</keyword>
<feature type="compositionally biased region" description="Low complexity" evidence="1">
    <location>
        <begin position="150"/>
        <end position="163"/>
    </location>
</feature>
<sequence length="433" mass="47256">MHHRQRLSLHIPGSPPGALPEATYTPSSDRRRSLISLPDSLSRRPLDNTNHSPRKPSRTKLQRFWPGARSPTAHGPAKDHTATHDLSTLILLAGEQMGMLADPRRKTASWPPAPPRPDDPILQRDLERTLPASATALAQRGSSRSIQRKPLPANAVPRRVPAPCRAPPPPPIPELFAVDYRSEDVAHSPPMTPAFASTVRRRAKTPVHRIGQLEAAAAARKTGTHHRGNMEGINRMSSVSTIAREYRALAVYEDTDVPDVPRTDPLHLRRQDSAELPTAHNAEALLLGASYRGHYRTSSSPSADGTLLGSDGSSCPSLTRASSPPADDDDDDDGEPPAPASLRFQIGLELLTRELSTAFADQSGHQRKTGSASAGLQIWVMIEAYERLREQLVLTEDNRQAREAIESWICALRALHGTVASEVAADESDYENE</sequence>
<feature type="region of interest" description="Disordered" evidence="1">
    <location>
        <begin position="1"/>
        <end position="81"/>
    </location>
</feature>
<organism evidence="2 3">
    <name type="scientific">Cordyceps militaris (strain CM01)</name>
    <name type="common">Caterpillar fungus</name>
    <dbReference type="NCBI Taxonomy" id="983644"/>
    <lineage>
        <taxon>Eukaryota</taxon>
        <taxon>Fungi</taxon>
        <taxon>Dikarya</taxon>
        <taxon>Ascomycota</taxon>
        <taxon>Pezizomycotina</taxon>
        <taxon>Sordariomycetes</taxon>
        <taxon>Hypocreomycetidae</taxon>
        <taxon>Hypocreales</taxon>
        <taxon>Cordycipitaceae</taxon>
        <taxon>Cordyceps</taxon>
    </lineage>
</organism>
<feature type="region of interest" description="Disordered" evidence="1">
    <location>
        <begin position="294"/>
        <end position="340"/>
    </location>
</feature>
<dbReference type="InParanoid" id="G3JAQ6"/>
<dbReference type="OrthoDB" id="5232891at2759"/>
<feature type="compositionally biased region" description="Basic residues" evidence="1">
    <location>
        <begin position="52"/>
        <end position="61"/>
    </location>
</feature>
<gene>
    <name evidence="2" type="ORF">CCM_03443</name>
</gene>
<dbReference type="RefSeq" id="XP_006668657.1">
    <property type="nucleotide sequence ID" value="XM_006668594.1"/>
</dbReference>
<evidence type="ECO:0000313" key="3">
    <source>
        <dbReference type="Proteomes" id="UP000001610"/>
    </source>
</evidence>
<feature type="compositionally biased region" description="Acidic residues" evidence="1">
    <location>
        <begin position="326"/>
        <end position="335"/>
    </location>
</feature>
<feature type="compositionally biased region" description="Polar residues" evidence="1">
    <location>
        <begin position="311"/>
        <end position="320"/>
    </location>
</feature>
<name>G3JAQ6_CORMM</name>
<dbReference type="EMBL" id="JH126400">
    <property type="protein sequence ID" value="EGX95171.1"/>
    <property type="molecule type" value="Genomic_DNA"/>
</dbReference>
<evidence type="ECO:0008006" key="4">
    <source>
        <dbReference type="Google" id="ProtNLM"/>
    </source>
</evidence>
<dbReference type="VEuPathDB" id="FungiDB:CCM_03443"/>
<dbReference type="GeneID" id="18165469"/>
<evidence type="ECO:0000313" key="2">
    <source>
        <dbReference type="EMBL" id="EGX95171.1"/>
    </source>
</evidence>
<accession>G3JAQ6</accession>
<protein>
    <recommendedName>
        <fullName evidence="4">Mating-type switching protein swi10</fullName>
    </recommendedName>
</protein>
<dbReference type="OMA" id="PEFHHLT"/>
<dbReference type="KEGG" id="cmt:CCM_03443"/>
<evidence type="ECO:0000256" key="1">
    <source>
        <dbReference type="SAM" id="MobiDB-lite"/>
    </source>
</evidence>
<proteinExistence type="predicted"/>
<dbReference type="Proteomes" id="UP000001610">
    <property type="component" value="Unassembled WGS sequence"/>
</dbReference>
<feature type="region of interest" description="Disordered" evidence="1">
    <location>
        <begin position="103"/>
        <end position="122"/>
    </location>
</feature>
<feature type="region of interest" description="Disordered" evidence="1">
    <location>
        <begin position="136"/>
        <end position="168"/>
    </location>
</feature>
<reference evidence="2 3" key="1">
    <citation type="journal article" date="2011" name="Genome Biol.">
        <title>Genome sequence of the insect pathogenic fungus Cordyceps militaris, a valued traditional Chinese medicine.</title>
        <authorList>
            <person name="Zheng P."/>
            <person name="Xia Y."/>
            <person name="Xiao G."/>
            <person name="Xiong C."/>
            <person name="Hu X."/>
            <person name="Zhang S."/>
            <person name="Zheng H."/>
            <person name="Huang Y."/>
            <person name="Zhou Y."/>
            <person name="Wang S."/>
            <person name="Zhao G.P."/>
            <person name="Liu X."/>
            <person name="St Leger R.J."/>
            <person name="Wang C."/>
        </authorList>
    </citation>
    <scope>NUCLEOTIDE SEQUENCE [LARGE SCALE GENOMIC DNA]</scope>
    <source>
        <strain evidence="2 3">CM01</strain>
    </source>
</reference>
<dbReference type="eggNOG" id="ENOG502RJFE">
    <property type="taxonomic scope" value="Eukaryota"/>
</dbReference>
<dbReference type="AlphaFoldDB" id="G3JAQ6"/>